<keyword evidence="12" id="KW-1185">Reference proteome</keyword>
<dbReference type="PANTHER" id="PTHR34047">
    <property type="entry name" value="NUCLEAR INTRON MATURASE 1, MITOCHONDRIAL-RELATED"/>
    <property type="match status" value="1"/>
</dbReference>
<protein>
    <recommendedName>
        <fullName evidence="1">RNA-directed DNA polymerase</fullName>
        <ecNumber evidence="1">2.7.7.49</ecNumber>
    </recommendedName>
</protein>
<evidence type="ECO:0000313" key="12">
    <source>
        <dbReference type="Proteomes" id="UP001589607"/>
    </source>
</evidence>
<dbReference type="GO" id="GO:0003964">
    <property type="term" value="F:RNA-directed DNA polymerase activity"/>
    <property type="evidence" value="ECO:0007669"/>
    <property type="project" value="UniProtKB-KW"/>
</dbReference>
<dbReference type="Pfam" id="PF00078">
    <property type="entry name" value="RVT_1"/>
    <property type="match status" value="1"/>
</dbReference>
<keyword evidence="6 11" id="KW-0695">RNA-directed DNA polymerase</keyword>
<keyword evidence="7" id="KW-0051">Antiviral defense</keyword>
<reference evidence="11 12" key="1">
    <citation type="submission" date="2024-09" db="EMBL/GenBank/DDBJ databases">
        <authorList>
            <person name="Sun Q."/>
            <person name="Mori K."/>
        </authorList>
    </citation>
    <scope>NUCLEOTIDE SEQUENCE [LARGE SCALE GENOMIC DNA]</scope>
    <source>
        <strain evidence="11 12">CECT 7955</strain>
    </source>
</reference>
<dbReference type="InterPro" id="IPR051083">
    <property type="entry name" value="GrpII_Intron_Splice-Mob/Def"/>
</dbReference>
<dbReference type="PRINTS" id="PR00866">
    <property type="entry name" value="RNADNAPOLMS"/>
</dbReference>
<dbReference type="RefSeq" id="WP_236456278.1">
    <property type="nucleotide sequence ID" value="NZ_CBCSGE010000024.1"/>
</dbReference>
<evidence type="ECO:0000256" key="4">
    <source>
        <dbReference type="ARBA" id="ARBA00022723"/>
    </source>
</evidence>
<dbReference type="PANTHER" id="PTHR34047:SF7">
    <property type="entry name" value="RNA-DIRECTED DNA POLYMERASE"/>
    <property type="match status" value="1"/>
</dbReference>
<accession>A0ABV5GS24</accession>
<dbReference type="InterPro" id="IPR043502">
    <property type="entry name" value="DNA/RNA_pol_sf"/>
</dbReference>
<keyword evidence="5" id="KW-0460">Magnesium</keyword>
<dbReference type="NCBIfam" id="NF038233">
    <property type="entry name" value="retron_St85_RT"/>
    <property type="match status" value="1"/>
</dbReference>
<keyword evidence="2" id="KW-0808">Transferase</keyword>
<evidence type="ECO:0000256" key="2">
    <source>
        <dbReference type="ARBA" id="ARBA00022679"/>
    </source>
</evidence>
<feature type="domain" description="Reverse transcriptase" evidence="10">
    <location>
        <begin position="161"/>
        <end position="393"/>
    </location>
</feature>
<keyword evidence="4" id="KW-0479">Metal-binding</keyword>
<sequence>MSEKLSKQQIYDRIKATSKDSYILEEMQRLGFWQSGAEPSLSEILIQQETTIQKELNALLAQDKKFQNKEAMLVEMRKARMKAAKERRVETLQKREQLKIEKAQKWKLTQEKEIIYLGDQVSKGLNIQETNAALLDNYNLPVFEDVLALAQSMQIDLKALQYLAYHRSVSKIHHYHTFEVSKKSGGKRKISTPKPKLKELQNWILENILHKIPHTDEAHGFIKKRSIVTNAKPHLEKDIVINIDLKDFFPTITHKRVKGLFHKMGYSEQIATILSLLCTYSEVDEIDLDGVTYYVQSGERKLPQGAPTSPAISNMIVYKMDKKISGLAKKLNFTYTRYADDMTFSTSNENALNVSRLLYFIKKIITSEGFIIHPDKIHIMRNGMQKKVTGVVVNKKLNVDRLQLRKFRAVLHNINQNGWKDQQWGKAIHLINAVEGYINYVAMVNPEKGAQFKKSLVAIISKHGKPEIEKPTPIEKEKLIVPPVLEEPKTIVEDQKPGNWWNIF</sequence>
<proteinExistence type="inferred from homology"/>
<evidence type="ECO:0000256" key="6">
    <source>
        <dbReference type="ARBA" id="ARBA00022918"/>
    </source>
</evidence>
<keyword evidence="3" id="KW-0548">Nucleotidyltransferase</keyword>
<dbReference type="PROSITE" id="PS50878">
    <property type="entry name" value="RT_POL"/>
    <property type="match status" value="1"/>
</dbReference>
<evidence type="ECO:0000256" key="9">
    <source>
        <dbReference type="ARBA" id="ARBA00048173"/>
    </source>
</evidence>
<dbReference type="CDD" id="cd03487">
    <property type="entry name" value="RT_Bac_retron_II"/>
    <property type="match status" value="1"/>
</dbReference>
<evidence type="ECO:0000256" key="7">
    <source>
        <dbReference type="ARBA" id="ARBA00023118"/>
    </source>
</evidence>
<evidence type="ECO:0000256" key="3">
    <source>
        <dbReference type="ARBA" id="ARBA00022695"/>
    </source>
</evidence>
<gene>
    <name evidence="11" type="ORF">ACFFVF_16845</name>
</gene>
<dbReference type="InterPro" id="IPR000123">
    <property type="entry name" value="Reverse_transcriptase_msDNA"/>
</dbReference>
<dbReference type="Proteomes" id="UP001589607">
    <property type="component" value="Unassembled WGS sequence"/>
</dbReference>
<evidence type="ECO:0000259" key="10">
    <source>
        <dbReference type="PROSITE" id="PS50878"/>
    </source>
</evidence>
<evidence type="ECO:0000313" key="11">
    <source>
        <dbReference type="EMBL" id="MFB9098183.1"/>
    </source>
</evidence>
<dbReference type="SUPFAM" id="SSF56672">
    <property type="entry name" value="DNA/RNA polymerases"/>
    <property type="match status" value="1"/>
</dbReference>
<dbReference type="InterPro" id="IPR000477">
    <property type="entry name" value="RT_dom"/>
</dbReference>
<evidence type="ECO:0000256" key="5">
    <source>
        <dbReference type="ARBA" id="ARBA00022842"/>
    </source>
</evidence>
<evidence type="ECO:0000256" key="8">
    <source>
        <dbReference type="ARBA" id="ARBA00034120"/>
    </source>
</evidence>
<evidence type="ECO:0000256" key="1">
    <source>
        <dbReference type="ARBA" id="ARBA00012493"/>
    </source>
</evidence>
<comment type="catalytic activity">
    <reaction evidence="9">
        <text>DNA(n) + a 2'-deoxyribonucleoside 5'-triphosphate = DNA(n+1) + diphosphate</text>
        <dbReference type="Rhea" id="RHEA:22508"/>
        <dbReference type="Rhea" id="RHEA-COMP:17339"/>
        <dbReference type="Rhea" id="RHEA-COMP:17340"/>
        <dbReference type="ChEBI" id="CHEBI:33019"/>
        <dbReference type="ChEBI" id="CHEBI:61560"/>
        <dbReference type="ChEBI" id="CHEBI:173112"/>
        <dbReference type="EC" id="2.7.7.49"/>
    </reaction>
</comment>
<dbReference type="EC" id="2.7.7.49" evidence="1"/>
<comment type="similarity">
    <text evidence="8">Belongs to the bacterial reverse transcriptase family.</text>
</comment>
<dbReference type="EMBL" id="JBHMEY010000067">
    <property type="protein sequence ID" value="MFB9098183.1"/>
    <property type="molecule type" value="Genomic_DNA"/>
</dbReference>
<comment type="caution">
    <text evidence="11">The sequence shown here is derived from an EMBL/GenBank/DDBJ whole genome shotgun (WGS) entry which is preliminary data.</text>
</comment>
<name>A0ABV5GS24_9FLAO</name>
<organism evidence="11 12">
    <name type="scientific">Flavobacterium jumunjinense</name>
    <dbReference type="NCBI Taxonomy" id="998845"/>
    <lineage>
        <taxon>Bacteria</taxon>
        <taxon>Pseudomonadati</taxon>
        <taxon>Bacteroidota</taxon>
        <taxon>Flavobacteriia</taxon>
        <taxon>Flavobacteriales</taxon>
        <taxon>Flavobacteriaceae</taxon>
        <taxon>Flavobacterium</taxon>
    </lineage>
</organism>